<proteinExistence type="predicted"/>
<dbReference type="RefSeq" id="WP_262431570.1">
    <property type="nucleotide sequence ID" value="NZ_JACRTE010000003.1"/>
</dbReference>
<comment type="caution">
    <text evidence="1">The sequence shown here is derived from an EMBL/GenBank/DDBJ whole genome shotgun (WGS) entry which is preliminary data.</text>
</comment>
<evidence type="ECO:0000313" key="2">
    <source>
        <dbReference type="Proteomes" id="UP000647416"/>
    </source>
</evidence>
<keyword evidence="2" id="KW-1185">Reference proteome</keyword>
<reference evidence="1" key="1">
    <citation type="submission" date="2020-08" db="EMBL/GenBank/DDBJ databases">
        <title>Genome public.</title>
        <authorList>
            <person name="Liu C."/>
            <person name="Sun Q."/>
        </authorList>
    </citation>
    <scope>NUCLEOTIDE SEQUENCE</scope>
    <source>
        <strain evidence="1">NSJ-50</strain>
    </source>
</reference>
<organism evidence="1 2">
    <name type="scientific">Qingrenia yutianensis</name>
    <dbReference type="NCBI Taxonomy" id="2763676"/>
    <lineage>
        <taxon>Bacteria</taxon>
        <taxon>Bacillati</taxon>
        <taxon>Bacillota</taxon>
        <taxon>Clostridia</taxon>
        <taxon>Eubacteriales</taxon>
        <taxon>Oscillospiraceae</taxon>
        <taxon>Qingrenia</taxon>
    </lineage>
</organism>
<sequence>MKAIAIFAVIAGLFGCRAPGEKPFILDGPGMVYVDSEHRTEYANTLPFDEIEDYPYWAVAYLGEGETGKNTANEYIEKLFSKLSEEKCRAISHYDYGGEKWYLVIPRYGDENELIQNGDKKNLQKADDGTPYIINCGGDVEIYIVIRGGHKITLDTDENDRLICTPDIWDITDYKE</sequence>
<protein>
    <submittedName>
        <fullName evidence="1">Uncharacterized protein</fullName>
    </submittedName>
</protein>
<accession>A0A926F8Q5</accession>
<name>A0A926F8Q5_9FIRM</name>
<gene>
    <name evidence="1" type="ORF">H8706_03840</name>
</gene>
<dbReference type="Proteomes" id="UP000647416">
    <property type="component" value="Unassembled WGS sequence"/>
</dbReference>
<dbReference type="PROSITE" id="PS51257">
    <property type="entry name" value="PROKAR_LIPOPROTEIN"/>
    <property type="match status" value="1"/>
</dbReference>
<dbReference type="AlphaFoldDB" id="A0A926F8Q5"/>
<evidence type="ECO:0000313" key="1">
    <source>
        <dbReference type="EMBL" id="MBC8596000.1"/>
    </source>
</evidence>
<dbReference type="EMBL" id="JACRTE010000003">
    <property type="protein sequence ID" value="MBC8596000.1"/>
    <property type="molecule type" value="Genomic_DNA"/>
</dbReference>